<keyword evidence="1" id="KW-1133">Transmembrane helix</keyword>
<gene>
    <name evidence="2" type="ORF">HC176_14185</name>
</gene>
<protein>
    <submittedName>
        <fullName evidence="2">Uncharacterized protein</fullName>
    </submittedName>
</protein>
<evidence type="ECO:0000256" key="1">
    <source>
        <dbReference type="SAM" id="Phobius"/>
    </source>
</evidence>
<feature type="transmembrane region" description="Helical" evidence="1">
    <location>
        <begin position="46"/>
        <end position="67"/>
    </location>
</feature>
<comment type="caution">
    <text evidence="2">The sequence shown here is derived from an EMBL/GenBank/DDBJ whole genome shotgun (WGS) entry which is preliminary data.</text>
</comment>
<keyword evidence="3" id="KW-1185">Reference proteome</keyword>
<name>A0ABX1DHZ9_9FLAO</name>
<dbReference type="Proteomes" id="UP000760545">
    <property type="component" value="Unassembled WGS sequence"/>
</dbReference>
<evidence type="ECO:0000313" key="2">
    <source>
        <dbReference type="EMBL" id="NJX16638.1"/>
    </source>
</evidence>
<proteinExistence type="predicted"/>
<keyword evidence="1" id="KW-0472">Membrane</keyword>
<dbReference type="EMBL" id="JAAVJS010000025">
    <property type="protein sequence ID" value="NJX16638.1"/>
    <property type="molecule type" value="Genomic_DNA"/>
</dbReference>
<sequence>MIDMKNFWLKYPIIYLLLFCLLAGFAGIDTGFIIKNGFPQQKGIMYLKIFQIVIGFTLSFLFLYTYVKIKNKKGND</sequence>
<evidence type="ECO:0000313" key="3">
    <source>
        <dbReference type="Proteomes" id="UP000760545"/>
    </source>
</evidence>
<feature type="transmembrane region" description="Helical" evidence="1">
    <location>
        <begin position="12"/>
        <end position="34"/>
    </location>
</feature>
<organism evidence="2 3">
    <name type="scientific">Tamlana crocina</name>
    <dbReference type="NCBI Taxonomy" id="393006"/>
    <lineage>
        <taxon>Bacteria</taxon>
        <taxon>Pseudomonadati</taxon>
        <taxon>Bacteroidota</taxon>
        <taxon>Flavobacteriia</taxon>
        <taxon>Flavobacteriales</taxon>
        <taxon>Flavobacteriaceae</taxon>
        <taxon>Tamlana</taxon>
    </lineage>
</organism>
<accession>A0ABX1DHZ9</accession>
<keyword evidence="1" id="KW-0812">Transmembrane</keyword>
<reference evidence="2 3" key="1">
    <citation type="submission" date="2020-03" db="EMBL/GenBank/DDBJ databases">
        <title>Tamlana sp. nov, isolated from XXX.</title>
        <authorList>
            <person name="Cao W.R."/>
        </authorList>
    </citation>
    <scope>NUCLEOTIDE SEQUENCE [LARGE SCALE GENOMIC DNA]</scope>
    <source>
        <strain evidence="2 3">HST1-43</strain>
    </source>
</reference>